<feature type="compositionally biased region" description="Polar residues" evidence="2">
    <location>
        <begin position="352"/>
        <end position="362"/>
    </location>
</feature>
<reference evidence="3 4" key="1">
    <citation type="journal article" date="2016" name="Int. J. Mol. Sci.">
        <title>Comparative genomics of the extreme acidophile Acidithiobacillus thiooxidans reveals intraspecific divergence and niche adaptation.</title>
        <authorList>
            <person name="Zhang X."/>
            <person name="Feng X."/>
            <person name="Tao J."/>
            <person name="Ma L."/>
            <person name="Xiao Y."/>
            <person name="Liang Y."/>
            <person name="Liu X."/>
            <person name="Yin H."/>
        </authorList>
    </citation>
    <scope>NUCLEOTIDE SEQUENCE [LARGE SCALE GENOMIC DNA]</scope>
    <source>
        <strain evidence="3 4">A02</strain>
    </source>
</reference>
<evidence type="ECO:0000256" key="2">
    <source>
        <dbReference type="SAM" id="MobiDB-lite"/>
    </source>
</evidence>
<keyword evidence="1" id="KW-0175">Coiled coil</keyword>
<gene>
    <name evidence="3" type="ORF">A6P07_02965</name>
</gene>
<evidence type="ECO:0000313" key="3">
    <source>
        <dbReference type="EMBL" id="OCX76274.1"/>
    </source>
</evidence>
<accession>A0A1C2IRD7</accession>
<protein>
    <submittedName>
        <fullName evidence="3">Uncharacterized protein</fullName>
    </submittedName>
</protein>
<comment type="caution">
    <text evidence="3">The sequence shown here is derived from an EMBL/GenBank/DDBJ whole genome shotgun (WGS) entry which is preliminary data.</text>
</comment>
<feature type="region of interest" description="Disordered" evidence="2">
    <location>
        <begin position="350"/>
        <end position="370"/>
    </location>
</feature>
<dbReference type="AlphaFoldDB" id="A0A1C2IRD7"/>
<sequence length="370" mass="42214">MFKSFEELLEKTQGYPEERKADLRSTAATLTTIGLLSQSNLQKEVQEIIENLPEIRKQRAQAMRESANGLPKDERATCLKNADRLTDSAEKLRVPTVNEQFKNRAILTELSLRLKQKIRNFDKMMPELDPERLERYQKAIHTAEKAMPADLSTDDRSLAARFAFASELMAAGGPKHFDLAVDNFYRSVCPAEYERGHKGDVELTTVAENALDQEQHTQDYLTQRLQEQDQAERMDRVKHNKLLINLPLLAAEHLKPQEYAAYRVMIENEHLIDWKLENGQVVMKAKTLDVGDPENTIGKILQKELGYQHVRGANITIKKTIEKMNGLMHAHGKEDITISQKASDRIRKTTREVLNSPESQSRTKSKGLGL</sequence>
<organism evidence="3 4">
    <name type="scientific">Acidithiobacillus thiooxidans</name>
    <name type="common">Thiobacillus thiooxidans</name>
    <dbReference type="NCBI Taxonomy" id="930"/>
    <lineage>
        <taxon>Bacteria</taxon>
        <taxon>Pseudomonadati</taxon>
        <taxon>Pseudomonadota</taxon>
        <taxon>Acidithiobacillia</taxon>
        <taxon>Acidithiobacillales</taxon>
        <taxon>Acidithiobacillaceae</taxon>
        <taxon>Acidithiobacillus</taxon>
    </lineage>
</organism>
<dbReference type="RefSeq" id="WP_024893243.1">
    <property type="nucleotide sequence ID" value="NZ_LWRZ01000253.1"/>
</dbReference>
<dbReference type="EMBL" id="LWSA01000028">
    <property type="protein sequence ID" value="OCX76274.1"/>
    <property type="molecule type" value="Genomic_DNA"/>
</dbReference>
<dbReference type="Proteomes" id="UP000094893">
    <property type="component" value="Unassembled WGS sequence"/>
</dbReference>
<evidence type="ECO:0000313" key="4">
    <source>
        <dbReference type="Proteomes" id="UP000094893"/>
    </source>
</evidence>
<name>A0A1C2IRD7_ACITH</name>
<evidence type="ECO:0000256" key="1">
    <source>
        <dbReference type="SAM" id="Coils"/>
    </source>
</evidence>
<feature type="coiled-coil region" evidence="1">
    <location>
        <begin position="38"/>
        <end position="65"/>
    </location>
</feature>
<proteinExistence type="predicted"/>